<keyword evidence="3" id="KW-1185">Reference proteome</keyword>
<evidence type="ECO:0000313" key="2">
    <source>
        <dbReference type="EMBL" id="KIP04247.1"/>
    </source>
</evidence>
<reference evidence="2 3" key="1">
    <citation type="journal article" date="2014" name="PLoS Genet.">
        <title>Analysis of the Phlebiopsis gigantea genome, transcriptome and secretome provides insight into its pioneer colonization strategies of wood.</title>
        <authorList>
            <person name="Hori C."/>
            <person name="Ishida T."/>
            <person name="Igarashi K."/>
            <person name="Samejima M."/>
            <person name="Suzuki H."/>
            <person name="Master E."/>
            <person name="Ferreira P."/>
            <person name="Ruiz-Duenas F.J."/>
            <person name="Held B."/>
            <person name="Canessa P."/>
            <person name="Larrondo L.F."/>
            <person name="Schmoll M."/>
            <person name="Druzhinina I.S."/>
            <person name="Kubicek C.P."/>
            <person name="Gaskell J.A."/>
            <person name="Kersten P."/>
            <person name="St John F."/>
            <person name="Glasner J."/>
            <person name="Sabat G."/>
            <person name="Splinter BonDurant S."/>
            <person name="Syed K."/>
            <person name="Yadav J."/>
            <person name="Mgbeahuruike A.C."/>
            <person name="Kovalchuk A."/>
            <person name="Asiegbu F.O."/>
            <person name="Lackner G."/>
            <person name="Hoffmeister D."/>
            <person name="Rencoret J."/>
            <person name="Gutierrez A."/>
            <person name="Sun H."/>
            <person name="Lindquist E."/>
            <person name="Barry K."/>
            <person name="Riley R."/>
            <person name="Grigoriev I.V."/>
            <person name="Henrissat B."/>
            <person name="Kues U."/>
            <person name="Berka R.M."/>
            <person name="Martinez A.T."/>
            <person name="Covert S.F."/>
            <person name="Blanchette R.A."/>
            <person name="Cullen D."/>
        </authorList>
    </citation>
    <scope>NUCLEOTIDE SEQUENCE [LARGE SCALE GENOMIC DNA]</scope>
    <source>
        <strain evidence="2 3">11061_1 CR5-6</strain>
    </source>
</reference>
<proteinExistence type="predicted"/>
<feature type="region of interest" description="Disordered" evidence="1">
    <location>
        <begin position="140"/>
        <end position="160"/>
    </location>
</feature>
<evidence type="ECO:0000256" key="1">
    <source>
        <dbReference type="SAM" id="MobiDB-lite"/>
    </source>
</evidence>
<gene>
    <name evidence="2" type="ORF">PHLGIDRAFT_203489</name>
</gene>
<feature type="compositionally biased region" description="Basic and acidic residues" evidence="1">
    <location>
        <begin position="140"/>
        <end position="151"/>
    </location>
</feature>
<dbReference type="AlphaFoldDB" id="A0A0C3S378"/>
<organism evidence="2 3">
    <name type="scientific">Phlebiopsis gigantea (strain 11061_1 CR5-6)</name>
    <name type="common">White-rot fungus</name>
    <name type="synonym">Peniophora gigantea</name>
    <dbReference type="NCBI Taxonomy" id="745531"/>
    <lineage>
        <taxon>Eukaryota</taxon>
        <taxon>Fungi</taxon>
        <taxon>Dikarya</taxon>
        <taxon>Basidiomycota</taxon>
        <taxon>Agaricomycotina</taxon>
        <taxon>Agaricomycetes</taxon>
        <taxon>Polyporales</taxon>
        <taxon>Phanerochaetaceae</taxon>
        <taxon>Phlebiopsis</taxon>
    </lineage>
</organism>
<dbReference type="HOGENOM" id="CLU_1468708_0_0_1"/>
<protein>
    <submittedName>
        <fullName evidence="2">Uncharacterized protein</fullName>
    </submittedName>
</protein>
<name>A0A0C3S378_PHLG1</name>
<sequence length="184" mass="20118">MHDGDVTRGLSQRNARQRNPLDYIPQLGVLLHLRPLAAPGGKPHRRGRAHLVPLHVRGAALDRRRAGRRRDEPPAVVVCDRGLLDGDCDAGVRRRVLLRARADEAEARAQRADTAQGGQRVRLQPRVVLARARLLAEVQRDAGHHGDREAGSQRISSALGGRRADGRTGILIWMVGVSVQLQAG</sequence>
<dbReference type="Proteomes" id="UP000053257">
    <property type="component" value="Unassembled WGS sequence"/>
</dbReference>
<dbReference type="EMBL" id="KN840581">
    <property type="protein sequence ID" value="KIP04247.1"/>
    <property type="molecule type" value="Genomic_DNA"/>
</dbReference>
<evidence type="ECO:0000313" key="3">
    <source>
        <dbReference type="Proteomes" id="UP000053257"/>
    </source>
</evidence>
<accession>A0A0C3S378</accession>